<dbReference type="EMBL" id="MKKK01000021">
    <property type="protein sequence ID" value="OEY96173.1"/>
    <property type="molecule type" value="Genomic_DNA"/>
</dbReference>
<organism evidence="1 2">
    <name type="scientific">Acinetobacter qingfengensis</name>
    <dbReference type="NCBI Taxonomy" id="1262585"/>
    <lineage>
        <taxon>Bacteria</taxon>
        <taxon>Pseudomonadati</taxon>
        <taxon>Pseudomonadota</taxon>
        <taxon>Gammaproteobacteria</taxon>
        <taxon>Moraxellales</taxon>
        <taxon>Moraxellaceae</taxon>
        <taxon>Acinetobacter</taxon>
    </lineage>
</organism>
<keyword evidence="2" id="KW-1185">Reference proteome</keyword>
<dbReference type="OrthoDB" id="9800843at2"/>
<reference evidence="1 2" key="1">
    <citation type="submission" date="2016-09" db="EMBL/GenBank/DDBJ databases">
        <authorList>
            <person name="Capua I."/>
            <person name="De Benedictis P."/>
            <person name="Joannis T."/>
            <person name="Lombin L.H."/>
            <person name="Cattoli G."/>
        </authorList>
    </citation>
    <scope>NUCLEOTIDE SEQUENCE [LARGE SCALE GENOMIC DNA]</scope>
    <source>
        <strain evidence="1 2">ANC 4671</strain>
    </source>
</reference>
<dbReference type="Proteomes" id="UP000185895">
    <property type="component" value="Unassembled WGS sequence"/>
</dbReference>
<comment type="caution">
    <text evidence="1">The sequence shown here is derived from an EMBL/GenBank/DDBJ whole genome shotgun (WGS) entry which is preliminary data.</text>
</comment>
<proteinExistence type="predicted"/>
<evidence type="ECO:0000313" key="1">
    <source>
        <dbReference type="EMBL" id="OEY96173.1"/>
    </source>
</evidence>
<name>A0A1E7RAB6_9GAMM</name>
<dbReference type="RefSeq" id="WP_070069775.1">
    <property type="nucleotide sequence ID" value="NZ_MKKK01000021.1"/>
</dbReference>
<sequence>MIQITCYQTCKTDSRDWRVLYDEFPHHAKNSNEYQWLSDGYYFWPDSDHFAKWWGTDRLRQPYCITCYLIHIEYEKIFDMVGNVSHIKYFFEKLLKSYEALYEHSRKFSSKKLPKPTIATVIDHMRNFYKEETFNFKAMKVLDAWIDEEFCIDFTPNSASKKNEYFPGLARIQLCVFSDEKQCIQGKIPHYPNEYCDVIAKAS</sequence>
<gene>
    <name evidence="1" type="ORF">BJI46_12405</name>
</gene>
<dbReference type="STRING" id="1262585.BJI46_12405"/>
<protein>
    <submittedName>
        <fullName evidence="1">Uncharacterized protein</fullName>
    </submittedName>
</protein>
<dbReference type="AlphaFoldDB" id="A0A1E7RAB6"/>
<evidence type="ECO:0000313" key="2">
    <source>
        <dbReference type="Proteomes" id="UP000185895"/>
    </source>
</evidence>
<accession>A0A1E7RAB6</accession>